<evidence type="ECO:0000256" key="2">
    <source>
        <dbReference type="SAM" id="Phobius"/>
    </source>
</evidence>
<protein>
    <submittedName>
        <fullName evidence="3">Uncharacterized protein</fullName>
    </submittedName>
</protein>
<evidence type="ECO:0000256" key="1">
    <source>
        <dbReference type="SAM" id="Coils"/>
    </source>
</evidence>
<reference evidence="3 4" key="1">
    <citation type="submission" date="2014-08" db="EMBL/GenBank/DDBJ databases">
        <title>Complete genome sequence of Corynebacterium aquilae S-613T(T) (=DSM 44791(T)), isolated from the choana of a healthy golden eagle.</title>
        <authorList>
            <person name="Ruckert C."/>
            <person name="Albersmeier A."/>
            <person name="Winkler A."/>
            <person name="Kalinowski J."/>
        </authorList>
    </citation>
    <scope>NUCLEOTIDE SEQUENCE [LARGE SCALE GENOMIC DNA]</scope>
    <source>
        <strain evidence="3 4">S-613</strain>
    </source>
</reference>
<name>A0A1L7CF95_9CORY</name>
<gene>
    <name evidence="3" type="ORF">CAQU_05000</name>
</gene>
<sequence>MPLPISDSVIVGVISAIGAYLVAKLNLRSAQDSDSTKRLELLIDSLQETVDRHQQTIQSMEQELAKLRQERDEDREQHHVTRMELETARLYQAYVMAEFARFRRYLRVNNLPWPPPDFLPFDEWREALPRDSP</sequence>
<accession>A0A1L7CF95</accession>
<keyword evidence="2" id="KW-0812">Transmembrane</keyword>
<proteinExistence type="predicted"/>
<dbReference type="STRING" id="1431546.CAQU_05000"/>
<evidence type="ECO:0000313" key="3">
    <source>
        <dbReference type="EMBL" id="APT84519.1"/>
    </source>
</evidence>
<keyword evidence="1" id="KW-0175">Coiled coil</keyword>
<feature type="transmembrane region" description="Helical" evidence="2">
    <location>
        <begin position="6"/>
        <end position="23"/>
    </location>
</feature>
<dbReference type="KEGG" id="caqu:CAQU_05000"/>
<dbReference type="Proteomes" id="UP000185478">
    <property type="component" value="Chromosome"/>
</dbReference>
<keyword evidence="2" id="KW-1133">Transmembrane helix</keyword>
<dbReference type="AlphaFoldDB" id="A0A1L7CF95"/>
<keyword evidence="2" id="KW-0472">Membrane</keyword>
<evidence type="ECO:0000313" key="4">
    <source>
        <dbReference type="Proteomes" id="UP000185478"/>
    </source>
</evidence>
<feature type="coiled-coil region" evidence="1">
    <location>
        <begin position="36"/>
        <end position="77"/>
    </location>
</feature>
<keyword evidence="4" id="KW-1185">Reference proteome</keyword>
<dbReference type="EMBL" id="CP009245">
    <property type="protein sequence ID" value="APT84519.1"/>
    <property type="molecule type" value="Genomic_DNA"/>
</dbReference>
<organism evidence="3 4">
    <name type="scientific">Corynebacterium aquilae DSM 44791</name>
    <dbReference type="NCBI Taxonomy" id="1431546"/>
    <lineage>
        <taxon>Bacteria</taxon>
        <taxon>Bacillati</taxon>
        <taxon>Actinomycetota</taxon>
        <taxon>Actinomycetes</taxon>
        <taxon>Mycobacteriales</taxon>
        <taxon>Corynebacteriaceae</taxon>
        <taxon>Corynebacterium</taxon>
    </lineage>
</organism>